<evidence type="ECO:0000256" key="2">
    <source>
        <dbReference type="ARBA" id="ARBA00022723"/>
    </source>
</evidence>
<keyword evidence="3" id="KW-0408">Iron</keyword>
<dbReference type="InterPro" id="IPR042244">
    <property type="entry name" value="HypD_2_sf"/>
</dbReference>
<dbReference type="AlphaFoldDB" id="A0A3B0VTD6"/>
<organism evidence="4">
    <name type="scientific">hydrothermal vent metagenome</name>
    <dbReference type="NCBI Taxonomy" id="652676"/>
    <lineage>
        <taxon>unclassified sequences</taxon>
        <taxon>metagenomes</taxon>
        <taxon>ecological metagenomes</taxon>
    </lineage>
</organism>
<dbReference type="GO" id="GO:0051539">
    <property type="term" value="F:4 iron, 4 sulfur cluster binding"/>
    <property type="evidence" value="ECO:0007669"/>
    <property type="project" value="TreeGrafter"/>
</dbReference>
<dbReference type="Gene3D" id="3.40.50.11750">
    <property type="entry name" value="HypD, alpha/beta domain 1"/>
    <property type="match status" value="2"/>
</dbReference>
<reference evidence="4" key="1">
    <citation type="submission" date="2018-06" db="EMBL/GenBank/DDBJ databases">
        <authorList>
            <person name="Zhirakovskaya E."/>
        </authorList>
    </citation>
    <scope>NUCLEOTIDE SEQUENCE</scope>
</reference>
<dbReference type="GO" id="GO:0070025">
    <property type="term" value="F:carbon monoxide binding"/>
    <property type="evidence" value="ECO:0007669"/>
    <property type="project" value="TreeGrafter"/>
</dbReference>
<protein>
    <submittedName>
        <fullName evidence="4">[NiFe] hydrogenase metallocenter assembly protein HypD</fullName>
    </submittedName>
</protein>
<dbReference type="PANTHER" id="PTHR30149">
    <property type="entry name" value="HYDROGENASE PROTEIN ASSEMBLY PROTEIN HYPD"/>
    <property type="match status" value="1"/>
</dbReference>
<evidence type="ECO:0000256" key="1">
    <source>
        <dbReference type="ARBA" id="ARBA00007888"/>
    </source>
</evidence>
<dbReference type="InterPro" id="IPR002780">
    <property type="entry name" value="Hyd_form_HypD"/>
</dbReference>
<dbReference type="InterPro" id="IPR042243">
    <property type="entry name" value="HypD_1"/>
</dbReference>
<keyword evidence="2" id="KW-0479">Metal-binding</keyword>
<dbReference type="Gene3D" id="6.10.20.100">
    <property type="match status" value="1"/>
</dbReference>
<name>A0A3B0VTD6_9ZZZZ</name>
<dbReference type="PANTHER" id="PTHR30149:SF0">
    <property type="entry name" value="HYDROGENASE MATURATION FACTOR HYPD"/>
    <property type="match status" value="1"/>
</dbReference>
<comment type="similarity">
    <text evidence="1">Belongs to the HypD family.</text>
</comment>
<dbReference type="PIRSF" id="PIRSF005622">
    <property type="entry name" value="Hydrgn_mat_hypD"/>
    <property type="match status" value="1"/>
</dbReference>
<dbReference type="GO" id="GO:0051604">
    <property type="term" value="P:protein maturation"/>
    <property type="evidence" value="ECO:0007669"/>
    <property type="project" value="TreeGrafter"/>
</dbReference>
<dbReference type="EMBL" id="UOEY01000095">
    <property type="protein sequence ID" value="VAW40119.1"/>
    <property type="molecule type" value="Genomic_DNA"/>
</dbReference>
<accession>A0A3B0VTD6</accession>
<dbReference type="Pfam" id="PF01924">
    <property type="entry name" value="HypD"/>
    <property type="match status" value="1"/>
</dbReference>
<dbReference type="GO" id="GO:0005506">
    <property type="term" value="F:iron ion binding"/>
    <property type="evidence" value="ECO:0007669"/>
    <property type="project" value="TreeGrafter"/>
</dbReference>
<gene>
    <name evidence="4" type="ORF">MNBD_DELTA04-647</name>
</gene>
<evidence type="ECO:0000313" key="4">
    <source>
        <dbReference type="EMBL" id="VAW40119.1"/>
    </source>
</evidence>
<sequence>MSPETISEGFRDRRLAAALTERIRENTTGPLRIMEVCGTHTMAIFRHGIRSLLPTEIELISGPGCPVCVTATGDIDLMIALAAKPGVTLATFGDLLRVPGSEGKSLAMARAEGARVEVVYSPADALQMARNTDGFVIFPAIGFETTIPVIAATVLEARSKNVRNFMLLVSHKVVPPALEVLLSDPELAIDGLLCPGHVSAIIGEQAYQPLVEQFHMPCVIAGFEPLDILSAVYMLTRQASRGQARVENCYGRVVSKEGNPRAREIIYRVFKPCDAWWRGLGEIPGSGLELQAEFRDFDARTRFELPAVFVPEPQGCRCGEILTARIKPPQCPLFNTRCTPTHPVGPCMVSSEGTCAAYSKYGDL</sequence>
<proteinExistence type="inferred from homology"/>
<dbReference type="NCBIfam" id="TIGR00075">
    <property type="entry name" value="hypD"/>
    <property type="match status" value="1"/>
</dbReference>
<evidence type="ECO:0000256" key="3">
    <source>
        <dbReference type="ARBA" id="ARBA00023004"/>
    </source>
</evidence>